<dbReference type="OrthoDB" id="10386375at2759"/>
<sequence>MRIVSTFGRIVRSSQRSLESRLRENLIIEKNLRDQAVRKSQQKKSQNIENLVEETINAEKAHDVFKAEKKHQRIYKVEP</sequence>
<evidence type="ECO:0000313" key="2">
    <source>
        <dbReference type="Proteomes" id="UP000001307"/>
    </source>
</evidence>
<name>E4X524_OIKDI</name>
<accession>E4X524</accession>
<dbReference type="EMBL" id="FN653025">
    <property type="protein sequence ID" value="CBY18393.1"/>
    <property type="molecule type" value="Genomic_DNA"/>
</dbReference>
<dbReference type="InParanoid" id="E4X524"/>
<reference evidence="1" key="1">
    <citation type="journal article" date="2010" name="Science">
        <title>Plasticity of animal genome architecture unmasked by rapid evolution of a pelagic tunicate.</title>
        <authorList>
            <person name="Denoeud F."/>
            <person name="Henriet S."/>
            <person name="Mungpakdee S."/>
            <person name="Aury J.M."/>
            <person name="Da Silva C."/>
            <person name="Brinkmann H."/>
            <person name="Mikhaleva J."/>
            <person name="Olsen L.C."/>
            <person name="Jubin C."/>
            <person name="Canestro C."/>
            <person name="Bouquet J.M."/>
            <person name="Danks G."/>
            <person name="Poulain J."/>
            <person name="Campsteijn C."/>
            <person name="Adamski M."/>
            <person name="Cross I."/>
            <person name="Yadetie F."/>
            <person name="Muffato M."/>
            <person name="Louis A."/>
            <person name="Butcher S."/>
            <person name="Tsagkogeorga G."/>
            <person name="Konrad A."/>
            <person name="Singh S."/>
            <person name="Jensen M.F."/>
            <person name="Cong E.H."/>
            <person name="Eikeseth-Otteraa H."/>
            <person name="Noel B."/>
            <person name="Anthouard V."/>
            <person name="Porcel B.M."/>
            <person name="Kachouri-Lafond R."/>
            <person name="Nishino A."/>
            <person name="Ugolini M."/>
            <person name="Chourrout P."/>
            <person name="Nishida H."/>
            <person name="Aasland R."/>
            <person name="Huzurbazar S."/>
            <person name="Westhof E."/>
            <person name="Delsuc F."/>
            <person name="Lehrach H."/>
            <person name="Reinhardt R."/>
            <person name="Weissenbach J."/>
            <person name="Roy S.W."/>
            <person name="Artiguenave F."/>
            <person name="Postlethwait J.H."/>
            <person name="Manak J.R."/>
            <person name="Thompson E.M."/>
            <person name="Jaillon O."/>
            <person name="Du Pasquier L."/>
            <person name="Boudinot P."/>
            <person name="Liberles D.A."/>
            <person name="Volff J.N."/>
            <person name="Philippe H."/>
            <person name="Lenhard B."/>
            <person name="Roest Crollius H."/>
            <person name="Wincker P."/>
            <person name="Chourrout D."/>
        </authorList>
    </citation>
    <scope>NUCLEOTIDE SEQUENCE [LARGE SCALE GENOMIC DNA]</scope>
</reference>
<dbReference type="AlphaFoldDB" id="E4X524"/>
<organism evidence="1">
    <name type="scientific">Oikopleura dioica</name>
    <name type="common">Tunicate</name>
    <dbReference type="NCBI Taxonomy" id="34765"/>
    <lineage>
        <taxon>Eukaryota</taxon>
        <taxon>Metazoa</taxon>
        <taxon>Chordata</taxon>
        <taxon>Tunicata</taxon>
        <taxon>Appendicularia</taxon>
        <taxon>Copelata</taxon>
        <taxon>Oikopleuridae</taxon>
        <taxon>Oikopleura</taxon>
    </lineage>
</organism>
<gene>
    <name evidence="1" type="ORF">GSOID_T00002249001</name>
</gene>
<protein>
    <submittedName>
        <fullName evidence="1">Uncharacterized protein</fullName>
    </submittedName>
</protein>
<proteinExistence type="predicted"/>
<evidence type="ECO:0000313" key="1">
    <source>
        <dbReference type="EMBL" id="CBY18393.1"/>
    </source>
</evidence>
<dbReference type="Proteomes" id="UP000001307">
    <property type="component" value="Unassembled WGS sequence"/>
</dbReference>
<keyword evidence="2" id="KW-1185">Reference proteome</keyword>